<comment type="caution">
    <text evidence="2">The sequence shown here is derived from an EMBL/GenBank/DDBJ whole genome shotgun (WGS) entry which is preliminary data.</text>
</comment>
<dbReference type="OrthoDB" id="10278265at2759"/>
<gene>
    <name evidence="2" type="ORF">TCDM_12529</name>
</gene>
<reference evidence="2 3" key="1">
    <citation type="journal article" date="2014" name="Genome Announc.">
        <title>Trypanosoma cruzi Clone Dm28c Draft Genome Sequence.</title>
        <authorList>
            <person name="Grisard E.C."/>
            <person name="Teixeira S.M."/>
            <person name="de Almeida L.G."/>
            <person name="Stoco P.H."/>
            <person name="Gerber A.L."/>
            <person name="Talavera-Lopez C."/>
            <person name="Lima O.C."/>
            <person name="Andersson B."/>
            <person name="de Vasconcelos A.T."/>
        </authorList>
    </citation>
    <scope>NUCLEOTIDE SEQUENCE [LARGE SCALE GENOMIC DNA]</scope>
    <source>
        <strain evidence="2 3">Dm28c</strain>
    </source>
</reference>
<dbReference type="EMBL" id="AYLP01000605">
    <property type="protein sequence ID" value="ESS55968.1"/>
    <property type="molecule type" value="Genomic_DNA"/>
</dbReference>
<name>V5AV10_TRYCR</name>
<sequence>MRHLPTLRQAGTRPADHKEPSVSVVPSLPDCGDRPASASAGTSSRREHRNSLSTSERRIDVLLLKLQQSALVRPQYEGTCRTCSAWRSDILRGPPMRMPQWRHRLLNRCLARRSPPKLPSMPAGETRRKHKRGYSRWTRLFRHRLITDATGCSSRRTTGDSASSTAGMPSSLRTGTATVCGCPSPHDGILSTFVLTVLALLTRYCSSMQPKQDNKLLCDEYWLHFPWANNPHGVRGSLLLLLCFCVAVCAAPPLVCVCTLCGGVPARRTALAVCTCGGALCAAPVCFSLLHLSVCVCVPVAVDWSVCRAWCAAHGACLAAALSSCGVPSVCVCRTSRLSVALHAPHCADQLHTTELPHSR</sequence>
<organism evidence="2 3">
    <name type="scientific">Trypanosoma cruzi Dm28c</name>
    <dbReference type="NCBI Taxonomy" id="1416333"/>
    <lineage>
        <taxon>Eukaryota</taxon>
        <taxon>Discoba</taxon>
        <taxon>Euglenozoa</taxon>
        <taxon>Kinetoplastea</taxon>
        <taxon>Metakinetoplastina</taxon>
        <taxon>Trypanosomatida</taxon>
        <taxon>Trypanosomatidae</taxon>
        <taxon>Trypanosoma</taxon>
        <taxon>Schizotrypanum</taxon>
    </lineage>
</organism>
<dbReference type="Proteomes" id="UP000017861">
    <property type="component" value="Unassembled WGS sequence"/>
</dbReference>
<proteinExistence type="predicted"/>
<dbReference type="VEuPathDB" id="TriTrypDB:TCDM_12529"/>
<protein>
    <recommendedName>
        <fullName evidence="4">Mucin TcMUCII</fullName>
    </recommendedName>
</protein>
<evidence type="ECO:0008006" key="4">
    <source>
        <dbReference type="Google" id="ProtNLM"/>
    </source>
</evidence>
<evidence type="ECO:0000313" key="2">
    <source>
        <dbReference type="EMBL" id="ESS55968.1"/>
    </source>
</evidence>
<accession>V5AV10</accession>
<feature type="region of interest" description="Disordered" evidence="1">
    <location>
        <begin position="1"/>
        <end position="54"/>
    </location>
</feature>
<evidence type="ECO:0000313" key="3">
    <source>
        <dbReference type="Proteomes" id="UP000017861"/>
    </source>
</evidence>
<evidence type="ECO:0000256" key="1">
    <source>
        <dbReference type="SAM" id="MobiDB-lite"/>
    </source>
</evidence>
<dbReference type="AlphaFoldDB" id="V5AV10"/>